<protein>
    <submittedName>
        <fullName evidence="2">Uncharacterized protein</fullName>
    </submittedName>
</protein>
<feature type="region of interest" description="Disordered" evidence="1">
    <location>
        <begin position="1"/>
        <end position="32"/>
    </location>
</feature>
<feature type="compositionally biased region" description="Basic and acidic residues" evidence="1">
    <location>
        <begin position="13"/>
        <end position="32"/>
    </location>
</feature>
<name>A0A383C7Q6_9ZZZZ</name>
<sequence>MNVGQIKAFMGDQKVDQKADQKASVHPNEMLK</sequence>
<evidence type="ECO:0000313" key="2">
    <source>
        <dbReference type="EMBL" id="SVE28093.1"/>
    </source>
</evidence>
<proteinExistence type="predicted"/>
<gene>
    <name evidence="2" type="ORF">METZ01_LOCUS480947</name>
</gene>
<dbReference type="EMBL" id="UINC01206452">
    <property type="protein sequence ID" value="SVE28093.1"/>
    <property type="molecule type" value="Genomic_DNA"/>
</dbReference>
<accession>A0A383C7Q6</accession>
<reference evidence="2" key="1">
    <citation type="submission" date="2018-05" db="EMBL/GenBank/DDBJ databases">
        <authorList>
            <person name="Lanie J.A."/>
            <person name="Ng W.-L."/>
            <person name="Kazmierczak K.M."/>
            <person name="Andrzejewski T.M."/>
            <person name="Davidsen T.M."/>
            <person name="Wayne K.J."/>
            <person name="Tettelin H."/>
            <person name="Glass J.I."/>
            <person name="Rusch D."/>
            <person name="Podicherti R."/>
            <person name="Tsui H.-C.T."/>
            <person name="Winkler M.E."/>
        </authorList>
    </citation>
    <scope>NUCLEOTIDE SEQUENCE</scope>
</reference>
<evidence type="ECO:0000256" key="1">
    <source>
        <dbReference type="SAM" id="MobiDB-lite"/>
    </source>
</evidence>
<dbReference type="AlphaFoldDB" id="A0A383C7Q6"/>
<feature type="non-terminal residue" evidence="2">
    <location>
        <position position="32"/>
    </location>
</feature>
<organism evidence="2">
    <name type="scientific">marine metagenome</name>
    <dbReference type="NCBI Taxonomy" id="408172"/>
    <lineage>
        <taxon>unclassified sequences</taxon>
        <taxon>metagenomes</taxon>
        <taxon>ecological metagenomes</taxon>
    </lineage>
</organism>